<dbReference type="AlphaFoldDB" id="A0A0B5K0W8"/>
<organism evidence="1 2">
    <name type="scientific">Pseudomonas plecoglossicida</name>
    <dbReference type="NCBI Taxonomy" id="70775"/>
    <lineage>
        <taxon>Bacteria</taxon>
        <taxon>Pseudomonadati</taxon>
        <taxon>Pseudomonadota</taxon>
        <taxon>Gammaproteobacteria</taxon>
        <taxon>Pseudomonadales</taxon>
        <taxon>Pseudomonadaceae</taxon>
        <taxon>Pseudomonas</taxon>
    </lineage>
</organism>
<comment type="caution">
    <text evidence="1">The sequence shown here is derived from an EMBL/GenBank/DDBJ whole genome shotgun (WGS) entry which is preliminary data.</text>
</comment>
<dbReference type="RefSeq" id="WP_003256777.1">
    <property type="nucleotide sequence ID" value="NZ_CP010359.1"/>
</dbReference>
<reference evidence="1 2" key="1">
    <citation type="submission" date="2017-09" db="EMBL/GenBank/DDBJ databases">
        <authorList>
            <person name="Ehlers B."/>
            <person name="Leendertz F.H."/>
        </authorList>
    </citation>
    <scope>NUCLEOTIDE SEQUENCE [LARGE SCALE GENOMIC DNA]</scope>
    <source>
        <strain evidence="1 2">DJ-1</strain>
    </source>
</reference>
<dbReference type="Proteomes" id="UP000218102">
    <property type="component" value="Unassembled WGS sequence"/>
</dbReference>
<dbReference type="Pfam" id="PF10976">
    <property type="entry name" value="DUF2790"/>
    <property type="match status" value="1"/>
</dbReference>
<gene>
    <name evidence="1" type="ORF">CMV24_13590</name>
</gene>
<dbReference type="EMBL" id="NTME01000011">
    <property type="protein sequence ID" value="PBJ94974.1"/>
    <property type="molecule type" value="Genomic_DNA"/>
</dbReference>
<evidence type="ECO:0000313" key="2">
    <source>
        <dbReference type="Proteomes" id="UP000218102"/>
    </source>
</evidence>
<name>A0A0B5K0W8_PSEDL</name>
<accession>A0A0B5K0W8</accession>
<dbReference type="InterPro" id="IPR021245">
    <property type="entry name" value="DUF2790"/>
</dbReference>
<dbReference type="Gene3D" id="2.30.140.50">
    <property type="entry name" value="Protein of unknown function DUF2790"/>
    <property type="match status" value="1"/>
</dbReference>
<sequence length="81" mass="8678">MTITKAFAIVTLTLGANVGAFAQTATPYHYGMDLDIDKIVSVEATPSNGGPNSIATLTYRDSHGEEQKVSYIRPDFAANQN</sequence>
<protein>
    <submittedName>
        <fullName evidence="1">DUF2790 domain-containing protein</fullName>
    </submittedName>
</protein>
<dbReference type="KEGG" id="ppj:RK21_02525"/>
<proteinExistence type="predicted"/>
<evidence type="ECO:0000313" key="1">
    <source>
        <dbReference type="EMBL" id="PBJ94974.1"/>
    </source>
</evidence>